<keyword evidence="1 3" id="KW-0238">DNA-binding</keyword>
<proteinExistence type="predicted"/>
<name>A0A379JZN4_ECTOL</name>
<evidence type="ECO:0000313" key="3">
    <source>
        <dbReference type="EMBL" id="SUD57947.1"/>
    </source>
</evidence>
<feature type="domain" description="Cas12f1-like TNB" evidence="2">
    <location>
        <begin position="3"/>
        <end position="64"/>
    </location>
</feature>
<dbReference type="InterPro" id="IPR010095">
    <property type="entry name" value="Cas12f1-like_TNB"/>
</dbReference>
<evidence type="ECO:0000256" key="1">
    <source>
        <dbReference type="ARBA" id="ARBA00023125"/>
    </source>
</evidence>
<dbReference type="EMBL" id="UGUW01000001">
    <property type="protein sequence ID" value="SUD57947.1"/>
    <property type="molecule type" value="Genomic_DNA"/>
</dbReference>
<reference evidence="3 4" key="1">
    <citation type="submission" date="2018-06" db="EMBL/GenBank/DDBJ databases">
        <authorList>
            <consortium name="Pathogen Informatics"/>
            <person name="Doyle S."/>
        </authorList>
    </citation>
    <scope>NUCLEOTIDE SEQUENCE [LARGE SCALE GENOMIC DNA]</scope>
    <source>
        <strain evidence="3 4">NCTC10860</strain>
    </source>
</reference>
<protein>
    <submittedName>
        <fullName evidence="3">Transposase DNA-binding domain</fullName>
    </submittedName>
</protein>
<organism evidence="3 4">
    <name type="scientific">Ectopseudomonas oleovorans</name>
    <name type="common">Pseudomonas oleovorans</name>
    <dbReference type="NCBI Taxonomy" id="301"/>
    <lineage>
        <taxon>Bacteria</taxon>
        <taxon>Pseudomonadati</taxon>
        <taxon>Pseudomonadota</taxon>
        <taxon>Gammaproteobacteria</taxon>
        <taxon>Pseudomonadales</taxon>
        <taxon>Pseudomonadaceae</taxon>
        <taxon>Ectopseudomonas</taxon>
    </lineage>
</organism>
<dbReference type="AlphaFoldDB" id="A0A379JZN4"/>
<sequence length="108" mass="11972">MAHQMLTYKAHEAGTVLHLSDTRRLKPSQRCSACWAIVPKLLSERMHRCACGCVLPRDQNSARVVLLDAWILQDTRTGVTARLKPLSAQAVKPKSTTREIPTTTAHAV</sequence>
<gene>
    <name evidence="3" type="ORF">NCTC10860_00150</name>
</gene>
<evidence type="ECO:0000259" key="2">
    <source>
        <dbReference type="Pfam" id="PF07282"/>
    </source>
</evidence>
<dbReference type="Pfam" id="PF07282">
    <property type="entry name" value="Cas12f1-like_TNB"/>
    <property type="match status" value="1"/>
</dbReference>
<evidence type="ECO:0000313" key="4">
    <source>
        <dbReference type="Proteomes" id="UP000254084"/>
    </source>
</evidence>
<dbReference type="Proteomes" id="UP000254084">
    <property type="component" value="Unassembled WGS sequence"/>
</dbReference>
<accession>A0A379JZN4</accession>
<dbReference type="GO" id="GO:0003677">
    <property type="term" value="F:DNA binding"/>
    <property type="evidence" value="ECO:0007669"/>
    <property type="project" value="UniProtKB-KW"/>
</dbReference>